<gene>
    <name evidence="4" type="ORF">QBZ16_000477</name>
</gene>
<dbReference type="InterPro" id="IPR001623">
    <property type="entry name" value="DnaJ_domain"/>
</dbReference>
<organism evidence="4 5">
    <name type="scientific">Prototheca wickerhamii</name>
    <dbReference type="NCBI Taxonomy" id="3111"/>
    <lineage>
        <taxon>Eukaryota</taxon>
        <taxon>Viridiplantae</taxon>
        <taxon>Chlorophyta</taxon>
        <taxon>core chlorophytes</taxon>
        <taxon>Trebouxiophyceae</taxon>
        <taxon>Chlorellales</taxon>
        <taxon>Chlorellaceae</taxon>
        <taxon>Prototheca</taxon>
    </lineage>
</organism>
<feature type="domain" description="J" evidence="3">
    <location>
        <begin position="59"/>
        <end position="133"/>
    </location>
</feature>
<dbReference type="InterPro" id="IPR009073">
    <property type="entry name" value="HscB_oligo_C"/>
</dbReference>
<keyword evidence="5" id="KW-1185">Reference proteome</keyword>
<dbReference type="NCBIfam" id="TIGR00714">
    <property type="entry name" value="hscB"/>
    <property type="match status" value="1"/>
</dbReference>
<dbReference type="SMART" id="SM00271">
    <property type="entry name" value="DnaJ"/>
    <property type="match status" value="1"/>
</dbReference>
<dbReference type="GO" id="GO:0051259">
    <property type="term" value="P:protein complex oligomerization"/>
    <property type="evidence" value="ECO:0007669"/>
    <property type="project" value="InterPro"/>
</dbReference>
<reference evidence="4" key="1">
    <citation type="submission" date="2021-01" db="EMBL/GenBank/DDBJ databases">
        <authorList>
            <person name="Eckstrom K.M.E."/>
        </authorList>
    </citation>
    <scope>NUCLEOTIDE SEQUENCE</scope>
    <source>
        <strain evidence="4">UVCC 0001</strain>
    </source>
</reference>
<dbReference type="InterPro" id="IPR036869">
    <property type="entry name" value="J_dom_sf"/>
</dbReference>
<dbReference type="Gene3D" id="1.20.1280.20">
    <property type="entry name" value="HscB, C-terminal domain"/>
    <property type="match status" value="1"/>
</dbReference>
<dbReference type="GO" id="GO:0005739">
    <property type="term" value="C:mitochondrion"/>
    <property type="evidence" value="ECO:0007669"/>
    <property type="project" value="TreeGrafter"/>
</dbReference>
<comment type="similarity">
    <text evidence="1">Belongs to the HscB family.</text>
</comment>
<accession>A0AAD9IMU8</accession>
<evidence type="ECO:0000313" key="4">
    <source>
        <dbReference type="EMBL" id="KAK2080623.1"/>
    </source>
</evidence>
<evidence type="ECO:0000259" key="3">
    <source>
        <dbReference type="PROSITE" id="PS50076"/>
    </source>
</evidence>
<proteinExistence type="inferred from homology"/>
<dbReference type="SUPFAM" id="SSF46565">
    <property type="entry name" value="Chaperone J-domain"/>
    <property type="match status" value="1"/>
</dbReference>
<dbReference type="GO" id="GO:0001671">
    <property type="term" value="F:ATPase activator activity"/>
    <property type="evidence" value="ECO:0007669"/>
    <property type="project" value="InterPro"/>
</dbReference>
<dbReference type="GO" id="GO:0044571">
    <property type="term" value="P:[2Fe-2S] cluster assembly"/>
    <property type="evidence" value="ECO:0007669"/>
    <property type="project" value="InterPro"/>
</dbReference>
<dbReference type="PANTHER" id="PTHR14021:SF15">
    <property type="entry name" value="IRON-SULFUR CLUSTER CO-CHAPERONE PROTEIN HSCB"/>
    <property type="match status" value="1"/>
</dbReference>
<dbReference type="Proteomes" id="UP001255856">
    <property type="component" value="Unassembled WGS sequence"/>
</dbReference>
<dbReference type="InterPro" id="IPR036386">
    <property type="entry name" value="HscB_C_sf"/>
</dbReference>
<evidence type="ECO:0000256" key="1">
    <source>
        <dbReference type="ARBA" id="ARBA00010476"/>
    </source>
</evidence>
<evidence type="ECO:0000313" key="5">
    <source>
        <dbReference type="Proteomes" id="UP001255856"/>
    </source>
</evidence>
<dbReference type="Gene3D" id="1.10.287.110">
    <property type="entry name" value="DnaJ domain"/>
    <property type="match status" value="1"/>
</dbReference>
<dbReference type="InterPro" id="IPR004640">
    <property type="entry name" value="HscB"/>
</dbReference>
<dbReference type="SUPFAM" id="SSF47144">
    <property type="entry name" value="HSC20 (HSCB), C-terminal oligomerisation domain"/>
    <property type="match status" value="1"/>
</dbReference>
<dbReference type="GO" id="GO:0051087">
    <property type="term" value="F:protein-folding chaperone binding"/>
    <property type="evidence" value="ECO:0007669"/>
    <property type="project" value="InterPro"/>
</dbReference>
<sequence length="218" mass="24392">MPPCASSACPADAGFRRWHTSDKSASSRKCWDCNVPVDQRSPHFCGQCKKIQPPAPTANQFQLLGIDPSFEVDERALEARYKALQKELHPDKFSTASPEERAFSDAQAAAVNAAYDTLRHPLRRARALLRLHGIEPAEGDRVEDPALLAYAMETREAVEEAETRPELEQLLAESRERQAETTAALREACGKKDWPAAAEATTRLRYIFRTQEAILDKM</sequence>
<keyword evidence="2" id="KW-0143">Chaperone</keyword>
<comment type="caution">
    <text evidence="4">The sequence shown here is derived from an EMBL/GenBank/DDBJ whole genome shotgun (WGS) entry which is preliminary data.</text>
</comment>
<name>A0AAD9IMU8_PROWI</name>
<protein>
    <recommendedName>
        <fullName evidence="3">J domain-containing protein</fullName>
    </recommendedName>
</protein>
<dbReference type="Pfam" id="PF07743">
    <property type="entry name" value="HSCB_C"/>
    <property type="match status" value="1"/>
</dbReference>
<dbReference type="EMBL" id="JASFZW010000001">
    <property type="protein sequence ID" value="KAK2080623.1"/>
    <property type="molecule type" value="Genomic_DNA"/>
</dbReference>
<dbReference type="AlphaFoldDB" id="A0AAD9IMU8"/>
<dbReference type="PROSITE" id="PS50076">
    <property type="entry name" value="DNAJ_2"/>
    <property type="match status" value="1"/>
</dbReference>
<dbReference type="PANTHER" id="PTHR14021">
    <property type="entry name" value="IRON-SULFUR CLUSTER CO-CHAPERONE PROTEIN HSCB"/>
    <property type="match status" value="1"/>
</dbReference>
<evidence type="ECO:0000256" key="2">
    <source>
        <dbReference type="ARBA" id="ARBA00023186"/>
    </source>
</evidence>